<keyword evidence="2" id="KW-0456">Lyase</keyword>
<feature type="domain" description="Flavoprotein" evidence="1">
    <location>
        <begin position="1"/>
        <end position="171"/>
    </location>
</feature>
<evidence type="ECO:0000259" key="1">
    <source>
        <dbReference type="Pfam" id="PF02441"/>
    </source>
</evidence>
<dbReference type="OrthoDB" id="9781577at2"/>
<proteinExistence type="predicted"/>
<dbReference type="GO" id="GO:0016829">
    <property type="term" value="F:lyase activity"/>
    <property type="evidence" value="ECO:0007669"/>
    <property type="project" value="UniProtKB-KW"/>
</dbReference>
<dbReference type="InterPro" id="IPR004507">
    <property type="entry name" value="UbiX-like"/>
</dbReference>
<dbReference type="RefSeq" id="WP_089182701.1">
    <property type="nucleotide sequence ID" value="NZ_CP043427.1"/>
</dbReference>
<dbReference type="SUPFAM" id="SSF52507">
    <property type="entry name" value="Homo-oligomeric flavin-containing Cys decarboxylases, HFCD"/>
    <property type="match status" value="1"/>
</dbReference>
<dbReference type="EMBL" id="UFVD01000001">
    <property type="protein sequence ID" value="SUX10271.1"/>
    <property type="molecule type" value="Genomic_DNA"/>
</dbReference>
<dbReference type="Gene3D" id="3.40.50.1950">
    <property type="entry name" value="Flavin prenyltransferase-like"/>
    <property type="match status" value="1"/>
</dbReference>
<accession>A0A381DIH3</accession>
<dbReference type="AlphaFoldDB" id="A0A381DIH3"/>
<sequence>MKVLVCISGASGVNLGIKLLLNLPNNLEIFAVISQNAKDILNIENNSVLDKSKFKNITFFDNKDLGAPVSSGSFGISKTIIAPCSINTLGKITSGISDNLITRSAAVAIKEKKQLILGVREMPLSYISLNQMAMLSSIGVMIAPPVYANYSDIKSLDDLENFFVGKWLDSLNFEHNLYKKWR</sequence>
<reference evidence="2 3" key="1">
    <citation type="submission" date="2018-06" db="EMBL/GenBank/DDBJ databases">
        <authorList>
            <consortium name="Pathogen Informatics"/>
            <person name="Doyle S."/>
        </authorList>
    </citation>
    <scope>NUCLEOTIDE SEQUENCE [LARGE SCALE GENOMIC DNA]</scope>
    <source>
        <strain evidence="2 3">NCTC12475</strain>
    </source>
</reference>
<dbReference type="EC" id="4.1.1.-" evidence="2"/>
<gene>
    <name evidence="2" type="ORF">NCTC12475_00457</name>
</gene>
<dbReference type="GeneID" id="93090897"/>
<dbReference type="Pfam" id="PF02441">
    <property type="entry name" value="Flavoprotein"/>
    <property type="match status" value="1"/>
</dbReference>
<dbReference type="Proteomes" id="UP000254920">
    <property type="component" value="Unassembled WGS sequence"/>
</dbReference>
<dbReference type="NCBIfam" id="NF004685">
    <property type="entry name" value="PRK06029.1"/>
    <property type="match status" value="1"/>
</dbReference>
<dbReference type="STRING" id="32024.GCA_000788295_00577"/>
<dbReference type="InterPro" id="IPR036551">
    <property type="entry name" value="Flavin_trans-like"/>
</dbReference>
<protein>
    <submittedName>
        <fullName evidence="2">Phenylacrylic acid decarboxylase (PAD)</fullName>
        <ecNumber evidence="2">4.1.1.-</ecNumber>
    </submittedName>
</protein>
<dbReference type="NCBIfam" id="TIGR00421">
    <property type="entry name" value="ubiX_pad"/>
    <property type="match status" value="1"/>
</dbReference>
<organism evidence="2 3">
    <name type="scientific">Campylobacter sputorum subsp. sputorum</name>
    <dbReference type="NCBI Taxonomy" id="32024"/>
    <lineage>
        <taxon>Bacteria</taxon>
        <taxon>Pseudomonadati</taxon>
        <taxon>Campylobacterota</taxon>
        <taxon>Epsilonproteobacteria</taxon>
        <taxon>Campylobacterales</taxon>
        <taxon>Campylobacteraceae</taxon>
        <taxon>Campylobacter</taxon>
    </lineage>
</organism>
<evidence type="ECO:0000313" key="2">
    <source>
        <dbReference type="EMBL" id="SUX10271.1"/>
    </source>
</evidence>
<keyword evidence="3" id="KW-1185">Reference proteome</keyword>
<evidence type="ECO:0000313" key="3">
    <source>
        <dbReference type="Proteomes" id="UP000254920"/>
    </source>
</evidence>
<name>A0A381DIH3_9BACT</name>
<dbReference type="InterPro" id="IPR003382">
    <property type="entry name" value="Flavoprotein"/>
</dbReference>